<dbReference type="Gene3D" id="3.40.50.1820">
    <property type="entry name" value="alpha/beta hydrolase"/>
    <property type="match status" value="1"/>
</dbReference>
<dbReference type="EMBL" id="KQ947418">
    <property type="protein sequence ID" value="KUJ15464.1"/>
    <property type="molecule type" value="Genomic_DNA"/>
</dbReference>
<sequence>MEAIASLNTTAGQSIPSILPPTFKIFAPLLSSHASTIKSIPSREVSYGTHPRQKLDIYTPPSSSSSASSPILIFLHGGGLVRGDKSSPQMPGNLVYANVGAFFALRGFTTLVMNYRRVDSSAPGCQVGEHAQFPSGGEDVSEALKWVEKEFGGGEEGKRDVFLVGNSAGGVHASTFVLGEKFAEQRKSLVSGKGGVVLRGLVNVAVPCHFRRAEEGRSEVLKAYYGDTKEVEERCVFGLLEAVMKSGKSREEVGVPACLAVLGEFDPEDEICEPMEDFVKLWESWGDGIESLKAEGHNHISPPMALCSGDVKGEKWGEDVVAWIKKQS</sequence>
<keyword evidence="1 3" id="KW-0378">Hydrolase</keyword>
<dbReference type="InParanoid" id="A0A194X5W2"/>
<dbReference type="SUPFAM" id="SSF53474">
    <property type="entry name" value="alpha/beta-Hydrolases"/>
    <property type="match status" value="1"/>
</dbReference>
<accession>A0A194X5W2</accession>
<evidence type="ECO:0000256" key="1">
    <source>
        <dbReference type="ARBA" id="ARBA00022801"/>
    </source>
</evidence>
<dbReference type="PANTHER" id="PTHR48081:SF33">
    <property type="entry name" value="KYNURENINE FORMAMIDASE"/>
    <property type="match status" value="1"/>
</dbReference>
<keyword evidence="4" id="KW-1185">Reference proteome</keyword>
<evidence type="ECO:0000313" key="3">
    <source>
        <dbReference type="EMBL" id="KUJ15464.1"/>
    </source>
</evidence>
<dbReference type="Pfam" id="PF20434">
    <property type="entry name" value="BD-FAE"/>
    <property type="match status" value="1"/>
</dbReference>
<dbReference type="KEGG" id="psco:LY89DRAFT_686210"/>
<protein>
    <submittedName>
        <fullName evidence="3">Alpha/beta-hydrolase</fullName>
    </submittedName>
</protein>
<dbReference type="GeneID" id="28824960"/>
<feature type="domain" description="BD-FAE-like" evidence="2">
    <location>
        <begin position="55"/>
        <end position="179"/>
    </location>
</feature>
<reference evidence="3 4" key="1">
    <citation type="submission" date="2015-10" db="EMBL/GenBank/DDBJ databases">
        <title>Full genome of DAOMC 229536 Phialocephala scopiformis, a fungal endophyte of spruce producing the potent anti-insectan compound rugulosin.</title>
        <authorList>
            <consortium name="DOE Joint Genome Institute"/>
            <person name="Walker A.K."/>
            <person name="Frasz S.L."/>
            <person name="Seifert K.A."/>
            <person name="Miller J.D."/>
            <person name="Mondo S.J."/>
            <person name="Labutti K."/>
            <person name="Lipzen A."/>
            <person name="Dockter R."/>
            <person name="Kennedy M."/>
            <person name="Grigoriev I.V."/>
            <person name="Spatafora J.W."/>
        </authorList>
    </citation>
    <scope>NUCLEOTIDE SEQUENCE [LARGE SCALE GENOMIC DNA]</scope>
    <source>
        <strain evidence="3 4">CBS 120377</strain>
    </source>
</reference>
<name>A0A194X5W2_MOLSC</name>
<dbReference type="AlphaFoldDB" id="A0A194X5W2"/>
<gene>
    <name evidence="3" type="ORF">LY89DRAFT_686210</name>
</gene>
<dbReference type="Proteomes" id="UP000070700">
    <property type="component" value="Unassembled WGS sequence"/>
</dbReference>
<dbReference type="PANTHER" id="PTHR48081">
    <property type="entry name" value="AB HYDROLASE SUPERFAMILY PROTEIN C4A8.06C"/>
    <property type="match status" value="1"/>
</dbReference>
<evidence type="ECO:0000313" key="4">
    <source>
        <dbReference type="Proteomes" id="UP000070700"/>
    </source>
</evidence>
<dbReference type="InterPro" id="IPR029058">
    <property type="entry name" value="AB_hydrolase_fold"/>
</dbReference>
<organism evidence="3 4">
    <name type="scientific">Mollisia scopiformis</name>
    <name type="common">Conifer needle endophyte fungus</name>
    <name type="synonym">Phialocephala scopiformis</name>
    <dbReference type="NCBI Taxonomy" id="149040"/>
    <lineage>
        <taxon>Eukaryota</taxon>
        <taxon>Fungi</taxon>
        <taxon>Dikarya</taxon>
        <taxon>Ascomycota</taxon>
        <taxon>Pezizomycotina</taxon>
        <taxon>Leotiomycetes</taxon>
        <taxon>Helotiales</taxon>
        <taxon>Mollisiaceae</taxon>
        <taxon>Mollisia</taxon>
    </lineage>
</organism>
<dbReference type="InterPro" id="IPR049492">
    <property type="entry name" value="BD-FAE-like_dom"/>
</dbReference>
<evidence type="ECO:0000259" key="2">
    <source>
        <dbReference type="Pfam" id="PF20434"/>
    </source>
</evidence>
<dbReference type="OrthoDB" id="433474at2759"/>
<dbReference type="InterPro" id="IPR050300">
    <property type="entry name" value="GDXG_lipolytic_enzyme"/>
</dbReference>
<dbReference type="GO" id="GO:0016787">
    <property type="term" value="F:hydrolase activity"/>
    <property type="evidence" value="ECO:0007669"/>
    <property type="project" value="UniProtKB-KW"/>
</dbReference>
<proteinExistence type="predicted"/>
<dbReference type="RefSeq" id="XP_018069819.1">
    <property type="nucleotide sequence ID" value="XM_018215234.1"/>
</dbReference>